<gene>
    <name evidence="2" type="ORF">Pla123a_45550</name>
</gene>
<feature type="chain" id="PRO_5022777770" description="PEP-CTERM protein-sorting domain-containing protein" evidence="1">
    <location>
        <begin position="23"/>
        <end position="181"/>
    </location>
</feature>
<keyword evidence="1" id="KW-0732">Signal</keyword>
<name>A0A5C5XUE3_9BACT</name>
<proteinExistence type="predicted"/>
<evidence type="ECO:0000313" key="3">
    <source>
        <dbReference type="Proteomes" id="UP000318478"/>
    </source>
</evidence>
<organism evidence="2 3">
    <name type="scientific">Posidoniimonas polymericola</name>
    <dbReference type="NCBI Taxonomy" id="2528002"/>
    <lineage>
        <taxon>Bacteria</taxon>
        <taxon>Pseudomonadati</taxon>
        <taxon>Planctomycetota</taxon>
        <taxon>Planctomycetia</taxon>
        <taxon>Pirellulales</taxon>
        <taxon>Lacipirellulaceae</taxon>
        <taxon>Posidoniimonas</taxon>
    </lineage>
</organism>
<reference evidence="2 3" key="1">
    <citation type="submission" date="2019-02" db="EMBL/GenBank/DDBJ databases">
        <title>Deep-cultivation of Planctomycetes and their phenomic and genomic characterization uncovers novel biology.</title>
        <authorList>
            <person name="Wiegand S."/>
            <person name="Jogler M."/>
            <person name="Boedeker C."/>
            <person name="Pinto D."/>
            <person name="Vollmers J."/>
            <person name="Rivas-Marin E."/>
            <person name="Kohn T."/>
            <person name="Peeters S.H."/>
            <person name="Heuer A."/>
            <person name="Rast P."/>
            <person name="Oberbeckmann S."/>
            <person name="Bunk B."/>
            <person name="Jeske O."/>
            <person name="Meyerdierks A."/>
            <person name="Storesund J.E."/>
            <person name="Kallscheuer N."/>
            <person name="Luecker S."/>
            <person name="Lage O.M."/>
            <person name="Pohl T."/>
            <person name="Merkel B.J."/>
            <person name="Hornburger P."/>
            <person name="Mueller R.-W."/>
            <person name="Bruemmer F."/>
            <person name="Labrenz M."/>
            <person name="Spormann A.M."/>
            <person name="Op Den Camp H."/>
            <person name="Overmann J."/>
            <person name="Amann R."/>
            <person name="Jetten M.S.M."/>
            <person name="Mascher T."/>
            <person name="Medema M.H."/>
            <person name="Devos D.P."/>
            <person name="Kaster A.-K."/>
            <person name="Ovreas L."/>
            <person name="Rohde M."/>
            <person name="Galperin M.Y."/>
            <person name="Jogler C."/>
        </authorList>
    </citation>
    <scope>NUCLEOTIDE SEQUENCE [LARGE SCALE GENOMIC DNA]</scope>
    <source>
        <strain evidence="2 3">Pla123a</strain>
    </source>
</reference>
<dbReference type="Proteomes" id="UP000318478">
    <property type="component" value="Unassembled WGS sequence"/>
</dbReference>
<sequence precursor="true">MRYLLRSFAALVCVAAAATSSATPTLQFANDTGSSVTLQVVTDDSSSIGAEVAIEINAGPTLELTGATVNTAFWDYANPGDNPFIPGAPVGGDSFGLWTDFALGQVFAAFGSGFNPMGVHDFITIDYTGSGSLMAEGFLAQNGVLGAIQTANVDLVGVPEPAALALGLLPFVALAGRRNRR</sequence>
<evidence type="ECO:0000256" key="1">
    <source>
        <dbReference type="SAM" id="SignalP"/>
    </source>
</evidence>
<dbReference type="OrthoDB" id="287379at2"/>
<dbReference type="EMBL" id="SJPO01000014">
    <property type="protein sequence ID" value="TWT66857.1"/>
    <property type="molecule type" value="Genomic_DNA"/>
</dbReference>
<accession>A0A5C5XUE3</accession>
<dbReference type="AlphaFoldDB" id="A0A5C5XUE3"/>
<evidence type="ECO:0008006" key="4">
    <source>
        <dbReference type="Google" id="ProtNLM"/>
    </source>
</evidence>
<dbReference type="RefSeq" id="WP_146591250.1">
    <property type="nucleotide sequence ID" value="NZ_SJPO01000014.1"/>
</dbReference>
<keyword evidence="3" id="KW-1185">Reference proteome</keyword>
<comment type="caution">
    <text evidence="2">The sequence shown here is derived from an EMBL/GenBank/DDBJ whole genome shotgun (WGS) entry which is preliminary data.</text>
</comment>
<protein>
    <recommendedName>
        <fullName evidence="4">PEP-CTERM protein-sorting domain-containing protein</fullName>
    </recommendedName>
</protein>
<feature type="signal peptide" evidence="1">
    <location>
        <begin position="1"/>
        <end position="22"/>
    </location>
</feature>
<evidence type="ECO:0000313" key="2">
    <source>
        <dbReference type="EMBL" id="TWT66857.1"/>
    </source>
</evidence>